<dbReference type="eggNOG" id="COG1539">
    <property type="taxonomic scope" value="Bacteria"/>
</dbReference>
<dbReference type="EMBL" id="AEQP01000004">
    <property type="protein sequence ID" value="EFV95208.1"/>
    <property type="molecule type" value="Genomic_DNA"/>
</dbReference>
<gene>
    <name evidence="9" type="primary">folB</name>
    <name evidence="9" type="ORF">HMPREF0551_1166</name>
</gene>
<dbReference type="GO" id="GO:0005737">
    <property type="term" value="C:cytoplasm"/>
    <property type="evidence" value="ECO:0007669"/>
    <property type="project" value="TreeGrafter"/>
</dbReference>
<sequence length="136" mass="14720">MHVHRAGGVIISSMPETSPHIFLQGLLVESLIGVYPQERHAPQPLSIDVAVGLPSTAAFLSDNFQDTVDYAAVADLIRQEAAAQRFQLLERMAHHLCQAIVTRFQAPWVRISIVKPGIVPGAQAVGVSYLFRAPAG</sequence>
<evidence type="ECO:0000256" key="7">
    <source>
        <dbReference type="ARBA" id="ARBA00032903"/>
    </source>
</evidence>
<dbReference type="PANTHER" id="PTHR42844">
    <property type="entry name" value="DIHYDRONEOPTERIN ALDOLASE 1-RELATED"/>
    <property type="match status" value="1"/>
</dbReference>
<dbReference type="SUPFAM" id="SSF55620">
    <property type="entry name" value="Tetrahydrobiopterin biosynthesis enzymes-like"/>
    <property type="match status" value="1"/>
</dbReference>
<evidence type="ECO:0000256" key="3">
    <source>
        <dbReference type="ARBA" id="ARBA00005708"/>
    </source>
</evidence>
<evidence type="ECO:0000313" key="10">
    <source>
        <dbReference type="Proteomes" id="UP000011021"/>
    </source>
</evidence>
<dbReference type="SMART" id="SM00905">
    <property type="entry name" value="FolB"/>
    <property type="match status" value="1"/>
</dbReference>
<comment type="caution">
    <text evidence="9">The sequence shown here is derived from an EMBL/GenBank/DDBJ whole genome shotgun (WGS) entry which is preliminary data.</text>
</comment>
<dbReference type="STRING" id="887898.HMPREF0551_1166"/>
<keyword evidence="6 9" id="KW-0456">Lyase</keyword>
<comment type="catalytic activity">
    <reaction evidence="1">
        <text>7,8-dihydroneopterin = 6-hydroxymethyl-7,8-dihydropterin + glycolaldehyde</text>
        <dbReference type="Rhea" id="RHEA:10540"/>
        <dbReference type="ChEBI" id="CHEBI:17001"/>
        <dbReference type="ChEBI" id="CHEBI:17071"/>
        <dbReference type="ChEBI" id="CHEBI:44841"/>
        <dbReference type="EC" id="4.1.2.25"/>
    </reaction>
</comment>
<dbReference type="InterPro" id="IPR006156">
    <property type="entry name" value="Dihydroneopterin_aldolase"/>
</dbReference>
<dbReference type="Pfam" id="PF02152">
    <property type="entry name" value="FolB"/>
    <property type="match status" value="1"/>
</dbReference>
<evidence type="ECO:0000256" key="1">
    <source>
        <dbReference type="ARBA" id="ARBA00001353"/>
    </source>
</evidence>
<feature type="domain" description="Dihydroneopterin aldolase/epimerase" evidence="8">
    <location>
        <begin position="21"/>
        <end position="129"/>
    </location>
</feature>
<comment type="pathway">
    <text evidence="2">Cofactor biosynthesis; tetrahydrofolate biosynthesis; 2-amino-4-hydroxy-6-hydroxymethyl-7,8-dihydropteridine diphosphate from 7,8-dihydroneopterin triphosphate: step 3/4.</text>
</comment>
<dbReference type="NCBIfam" id="TIGR00526">
    <property type="entry name" value="folB_dom"/>
    <property type="match status" value="1"/>
</dbReference>
<dbReference type="Proteomes" id="UP000011021">
    <property type="component" value="Unassembled WGS sequence"/>
</dbReference>
<dbReference type="HOGENOM" id="CLU_112632_0_2_4"/>
<dbReference type="InterPro" id="IPR006157">
    <property type="entry name" value="FolB_dom"/>
</dbReference>
<protein>
    <recommendedName>
        <fullName evidence="4">dihydroneopterin aldolase</fullName>
        <ecNumber evidence="4">4.1.2.25</ecNumber>
    </recommendedName>
    <alternativeName>
        <fullName evidence="7">7,8-dihydroneopterin aldolase</fullName>
    </alternativeName>
</protein>
<dbReference type="InterPro" id="IPR043133">
    <property type="entry name" value="GTP-CH-I_C/QueF"/>
</dbReference>
<keyword evidence="5" id="KW-0289">Folate biosynthesis</keyword>
<evidence type="ECO:0000256" key="5">
    <source>
        <dbReference type="ARBA" id="ARBA00022909"/>
    </source>
</evidence>
<evidence type="ECO:0000259" key="8">
    <source>
        <dbReference type="SMART" id="SM00905"/>
    </source>
</evidence>
<keyword evidence="10" id="KW-1185">Reference proteome</keyword>
<accession>E7RWV4</accession>
<evidence type="ECO:0000313" key="9">
    <source>
        <dbReference type="EMBL" id="EFV95208.1"/>
    </source>
</evidence>
<evidence type="ECO:0000256" key="4">
    <source>
        <dbReference type="ARBA" id="ARBA00013043"/>
    </source>
</evidence>
<evidence type="ECO:0000256" key="6">
    <source>
        <dbReference type="ARBA" id="ARBA00023239"/>
    </source>
</evidence>
<evidence type="ECO:0000256" key="2">
    <source>
        <dbReference type="ARBA" id="ARBA00005013"/>
    </source>
</evidence>
<dbReference type="AlphaFoldDB" id="E7RWV4"/>
<comment type="similarity">
    <text evidence="3">Belongs to the DHNA family.</text>
</comment>
<dbReference type="GO" id="GO:0004150">
    <property type="term" value="F:dihydroneopterin aldolase activity"/>
    <property type="evidence" value="ECO:0007669"/>
    <property type="project" value="UniProtKB-EC"/>
</dbReference>
<dbReference type="Gene3D" id="3.30.1130.10">
    <property type="match status" value="1"/>
</dbReference>
<dbReference type="GO" id="GO:0046656">
    <property type="term" value="P:folic acid biosynthetic process"/>
    <property type="evidence" value="ECO:0007669"/>
    <property type="project" value="UniProtKB-KW"/>
</dbReference>
<organism evidence="9 10">
    <name type="scientific">Lautropia mirabilis ATCC 51599</name>
    <dbReference type="NCBI Taxonomy" id="887898"/>
    <lineage>
        <taxon>Bacteria</taxon>
        <taxon>Pseudomonadati</taxon>
        <taxon>Pseudomonadota</taxon>
        <taxon>Betaproteobacteria</taxon>
        <taxon>Burkholderiales</taxon>
        <taxon>Burkholderiaceae</taxon>
        <taxon>Lautropia</taxon>
    </lineage>
</organism>
<proteinExistence type="inferred from homology"/>
<dbReference type="EC" id="4.1.2.25" evidence="4"/>
<dbReference type="PANTHER" id="PTHR42844:SF1">
    <property type="entry name" value="DIHYDRONEOPTERIN ALDOLASE 1-RELATED"/>
    <property type="match status" value="1"/>
</dbReference>
<name>E7RWV4_9BURK</name>
<reference evidence="9 10" key="1">
    <citation type="submission" date="2010-12" db="EMBL/GenBank/DDBJ databases">
        <authorList>
            <person name="Muzny D."/>
            <person name="Qin X."/>
            <person name="Deng J."/>
            <person name="Jiang H."/>
            <person name="Liu Y."/>
            <person name="Qu J."/>
            <person name="Song X.-Z."/>
            <person name="Zhang L."/>
            <person name="Thornton R."/>
            <person name="Coyle M."/>
            <person name="Francisco L."/>
            <person name="Jackson L."/>
            <person name="Javaid M."/>
            <person name="Korchina V."/>
            <person name="Kovar C."/>
            <person name="Mata R."/>
            <person name="Mathew T."/>
            <person name="Ngo R."/>
            <person name="Nguyen L."/>
            <person name="Nguyen N."/>
            <person name="Okwuonu G."/>
            <person name="Ongeri F."/>
            <person name="Pham C."/>
            <person name="Simmons D."/>
            <person name="Wilczek-Boney K."/>
            <person name="Hale W."/>
            <person name="Jakkamsetti A."/>
            <person name="Pham P."/>
            <person name="Ruth R."/>
            <person name="San Lucas F."/>
            <person name="Warren J."/>
            <person name="Zhang J."/>
            <person name="Zhao Z."/>
            <person name="Zhou C."/>
            <person name="Zhu D."/>
            <person name="Lee S."/>
            <person name="Bess C."/>
            <person name="Blankenburg K."/>
            <person name="Forbes L."/>
            <person name="Fu Q."/>
            <person name="Gubbala S."/>
            <person name="Hirani K."/>
            <person name="Jayaseelan J.C."/>
            <person name="Lara F."/>
            <person name="Munidasa M."/>
            <person name="Palculict T."/>
            <person name="Patil S."/>
            <person name="Pu L.-L."/>
            <person name="Saada N."/>
            <person name="Tang L."/>
            <person name="Weissenberger G."/>
            <person name="Zhu Y."/>
            <person name="Hemphill L."/>
            <person name="Shang Y."/>
            <person name="Youmans B."/>
            <person name="Ayvaz T."/>
            <person name="Ross M."/>
            <person name="Santibanez J."/>
            <person name="Aqrawi P."/>
            <person name="Gross S."/>
            <person name="Joshi V."/>
            <person name="Fowler G."/>
            <person name="Nazareth L."/>
            <person name="Reid J."/>
            <person name="Worley K."/>
            <person name="Petrosino J."/>
            <person name="Highlander S."/>
            <person name="Gibbs R."/>
        </authorList>
    </citation>
    <scope>NUCLEOTIDE SEQUENCE [LARGE SCALE GENOMIC DNA]</scope>
    <source>
        <strain evidence="9 10">ATCC 51599</strain>
    </source>
</reference>